<dbReference type="Proteomes" id="UP001303222">
    <property type="component" value="Unassembled WGS sequence"/>
</dbReference>
<reference evidence="3" key="2">
    <citation type="submission" date="2023-06" db="EMBL/GenBank/DDBJ databases">
        <authorList>
            <consortium name="Lawrence Berkeley National Laboratory"/>
            <person name="Mondo S.J."/>
            <person name="Hensen N."/>
            <person name="Bonometti L."/>
            <person name="Westerberg I."/>
            <person name="Brannstrom I.O."/>
            <person name="Guillou S."/>
            <person name="Cros-Aarteil S."/>
            <person name="Calhoun S."/>
            <person name="Haridas S."/>
            <person name="Kuo A."/>
            <person name="Pangilinan J."/>
            <person name="Riley R."/>
            <person name="Labutti K."/>
            <person name="Andreopoulos B."/>
            <person name="Lipzen A."/>
            <person name="Chen C."/>
            <person name="Yanf M."/>
            <person name="Daum C."/>
            <person name="Ng V."/>
            <person name="Clum A."/>
            <person name="Steindorff A."/>
            <person name="Ohm R."/>
            <person name="Martin F."/>
            <person name="Silar P."/>
            <person name="Natvig D."/>
            <person name="Lalanne C."/>
            <person name="Gautier V."/>
            <person name="Ament-Velasquez S.L."/>
            <person name="Kruys A."/>
            <person name="Hutchinson M.I."/>
            <person name="Powell A.J."/>
            <person name="Barry K."/>
            <person name="Miller A.N."/>
            <person name="Grigoriev I.V."/>
            <person name="Debuchy R."/>
            <person name="Gladieux P."/>
            <person name="Thoren M.H."/>
            <person name="Johannesson H."/>
        </authorList>
    </citation>
    <scope>NUCLEOTIDE SEQUENCE</scope>
    <source>
        <strain evidence="3">CBS 626.80</strain>
    </source>
</reference>
<reference evidence="3" key="1">
    <citation type="journal article" date="2023" name="Mol. Phylogenet. Evol.">
        <title>Genome-scale phylogeny and comparative genomics of the fungal order Sordariales.</title>
        <authorList>
            <person name="Hensen N."/>
            <person name="Bonometti L."/>
            <person name="Westerberg I."/>
            <person name="Brannstrom I.O."/>
            <person name="Guillou S."/>
            <person name="Cros-Aarteil S."/>
            <person name="Calhoun S."/>
            <person name="Haridas S."/>
            <person name="Kuo A."/>
            <person name="Mondo S."/>
            <person name="Pangilinan J."/>
            <person name="Riley R."/>
            <person name="LaButti K."/>
            <person name="Andreopoulos B."/>
            <person name="Lipzen A."/>
            <person name="Chen C."/>
            <person name="Yan M."/>
            <person name="Daum C."/>
            <person name="Ng V."/>
            <person name="Clum A."/>
            <person name="Steindorff A."/>
            <person name="Ohm R.A."/>
            <person name="Martin F."/>
            <person name="Silar P."/>
            <person name="Natvig D.O."/>
            <person name="Lalanne C."/>
            <person name="Gautier V."/>
            <person name="Ament-Velasquez S.L."/>
            <person name="Kruys A."/>
            <person name="Hutchinson M.I."/>
            <person name="Powell A.J."/>
            <person name="Barry K."/>
            <person name="Miller A.N."/>
            <person name="Grigoriev I.V."/>
            <person name="Debuchy R."/>
            <person name="Gladieux P."/>
            <person name="Hiltunen Thoren M."/>
            <person name="Johannesson H."/>
        </authorList>
    </citation>
    <scope>NUCLEOTIDE SEQUENCE</scope>
    <source>
        <strain evidence="3">CBS 626.80</strain>
    </source>
</reference>
<keyword evidence="1" id="KW-0677">Repeat</keyword>
<dbReference type="Gene3D" id="3.40.50.300">
    <property type="entry name" value="P-loop containing nucleotide triphosphate hydrolases"/>
    <property type="match status" value="1"/>
</dbReference>
<dbReference type="Pfam" id="PF24883">
    <property type="entry name" value="NPHP3_N"/>
    <property type="match status" value="1"/>
</dbReference>
<protein>
    <recommendedName>
        <fullName evidence="2">Nephrocystin 3-like N-terminal domain-containing protein</fullName>
    </recommendedName>
</protein>
<sequence>MSGVDILDQTTLVLNIHQEILNIQQENFLDKLPTARGATFGHLDHEYEAECHPKTRVALLGEIDKWAGNPMSHRIFWLQGMAGTGKSTISRTVARKLAKSRALGASFFFKKGEGDRAKAARFFTTIASQLVHRLRLPALAQHMKEVIKTDPDIGEKFLKEQFEMLILQPLKRLDHDRRTSSKTVVIVIDALHEKPYRLLSNK</sequence>
<accession>A0AAN6SB52</accession>
<keyword evidence="4" id="KW-1185">Reference proteome</keyword>
<comment type="caution">
    <text evidence="3">The sequence shown here is derived from an EMBL/GenBank/DDBJ whole genome shotgun (WGS) entry which is preliminary data.</text>
</comment>
<organism evidence="3 4">
    <name type="scientific">Pseudoneurospora amorphoporcata</name>
    <dbReference type="NCBI Taxonomy" id="241081"/>
    <lineage>
        <taxon>Eukaryota</taxon>
        <taxon>Fungi</taxon>
        <taxon>Dikarya</taxon>
        <taxon>Ascomycota</taxon>
        <taxon>Pezizomycotina</taxon>
        <taxon>Sordariomycetes</taxon>
        <taxon>Sordariomycetidae</taxon>
        <taxon>Sordariales</taxon>
        <taxon>Sordariaceae</taxon>
        <taxon>Pseudoneurospora</taxon>
    </lineage>
</organism>
<gene>
    <name evidence="3" type="ORF">QBC32DRAFT_365959</name>
</gene>
<dbReference type="EMBL" id="MU859394">
    <property type="protein sequence ID" value="KAK3947179.1"/>
    <property type="molecule type" value="Genomic_DNA"/>
</dbReference>
<evidence type="ECO:0000313" key="3">
    <source>
        <dbReference type="EMBL" id="KAK3947179.1"/>
    </source>
</evidence>
<proteinExistence type="predicted"/>
<dbReference type="InterPro" id="IPR027417">
    <property type="entry name" value="P-loop_NTPase"/>
</dbReference>
<evidence type="ECO:0000313" key="4">
    <source>
        <dbReference type="Proteomes" id="UP001303222"/>
    </source>
</evidence>
<dbReference type="SUPFAM" id="SSF52540">
    <property type="entry name" value="P-loop containing nucleoside triphosphate hydrolases"/>
    <property type="match status" value="1"/>
</dbReference>
<name>A0AAN6SB52_9PEZI</name>
<feature type="domain" description="Nephrocystin 3-like N-terminal" evidence="2">
    <location>
        <begin position="62"/>
        <end position="193"/>
    </location>
</feature>
<dbReference type="InterPro" id="IPR056884">
    <property type="entry name" value="NPHP3-like_N"/>
</dbReference>
<dbReference type="AlphaFoldDB" id="A0AAN6SB52"/>
<evidence type="ECO:0000259" key="2">
    <source>
        <dbReference type="Pfam" id="PF24883"/>
    </source>
</evidence>
<evidence type="ECO:0000256" key="1">
    <source>
        <dbReference type="ARBA" id="ARBA00022737"/>
    </source>
</evidence>